<reference evidence="1" key="2">
    <citation type="submission" date="2025-08" db="UniProtKB">
        <authorList>
            <consortium name="Ensembl"/>
        </authorList>
    </citation>
    <scope>IDENTIFICATION</scope>
</reference>
<dbReference type="STRING" id="29139.ENSVURP00010000906"/>
<name>A0A4X2JSI3_VOMUR</name>
<keyword evidence="2" id="KW-1185">Reference proteome</keyword>
<accession>A0A4X2JSI3</accession>
<evidence type="ECO:0000313" key="1">
    <source>
        <dbReference type="Ensembl" id="ENSVURP00010000906.1"/>
    </source>
</evidence>
<proteinExistence type="predicted"/>
<dbReference type="Proteomes" id="UP000314987">
    <property type="component" value="Unassembled WGS sequence"/>
</dbReference>
<dbReference type="GeneTree" id="ENSGT00970000195765"/>
<evidence type="ECO:0000313" key="2">
    <source>
        <dbReference type="Proteomes" id="UP000314987"/>
    </source>
</evidence>
<sequence length="95" mass="10309">MPRGSDPEGTGVLGAAAAGHDTLVSCCHIDLPQTVLAKIETNWCHYPVHLAHGSSCKYIEQPLPWGELREWGWDQPCASLSPQTQTLPTDLLSCL</sequence>
<protein>
    <submittedName>
        <fullName evidence="1">Uncharacterized protein</fullName>
    </submittedName>
</protein>
<dbReference type="Ensembl" id="ENSVURT00010001050.1">
    <property type="protein sequence ID" value="ENSVURP00010000906.1"/>
    <property type="gene ID" value="ENSVURG00010000802.1"/>
</dbReference>
<reference evidence="2" key="1">
    <citation type="submission" date="2018-12" db="EMBL/GenBank/DDBJ databases">
        <authorList>
            <person name="Yazar S."/>
        </authorList>
    </citation>
    <scope>NUCLEOTIDE SEQUENCE [LARGE SCALE GENOMIC DNA]</scope>
</reference>
<dbReference type="AlphaFoldDB" id="A0A4X2JSI3"/>
<dbReference type="SUPFAM" id="SSF101386">
    <property type="entry name" value="all-alpha NTP pyrophosphatases"/>
    <property type="match status" value="1"/>
</dbReference>
<reference evidence="1" key="3">
    <citation type="submission" date="2025-09" db="UniProtKB">
        <authorList>
            <consortium name="Ensembl"/>
        </authorList>
    </citation>
    <scope>IDENTIFICATION</scope>
</reference>
<organism evidence="1 2">
    <name type="scientific">Vombatus ursinus</name>
    <name type="common">Common wombat</name>
    <dbReference type="NCBI Taxonomy" id="29139"/>
    <lineage>
        <taxon>Eukaryota</taxon>
        <taxon>Metazoa</taxon>
        <taxon>Chordata</taxon>
        <taxon>Craniata</taxon>
        <taxon>Vertebrata</taxon>
        <taxon>Euteleostomi</taxon>
        <taxon>Mammalia</taxon>
        <taxon>Metatheria</taxon>
        <taxon>Diprotodontia</taxon>
        <taxon>Vombatidae</taxon>
        <taxon>Vombatus</taxon>
    </lineage>
</organism>